<feature type="repeat" description="TPR" evidence="1">
    <location>
        <begin position="661"/>
        <end position="694"/>
    </location>
</feature>
<evidence type="ECO:0000313" key="3">
    <source>
        <dbReference type="EMBL" id="AXJ00787.1"/>
    </source>
</evidence>
<keyword evidence="4" id="KW-1185">Reference proteome</keyword>
<evidence type="ECO:0000256" key="1">
    <source>
        <dbReference type="PROSITE-ProRule" id="PRU00339"/>
    </source>
</evidence>
<gene>
    <name evidence="3" type="ORF">CYPRO_1536</name>
</gene>
<dbReference type="RefSeq" id="WP_114984048.1">
    <property type="nucleotide sequence ID" value="NZ_CP027806.1"/>
</dbReference>
<organism evidence="3 4">
    <name type="scientific">Cyclonatronum proteinivorum</name>
    <dbReference type="NCBI Taxonomy" id="1457365"/>
    <lineage>
        <taxon>Bacteria</taxon>
        <taxon>Pseudomonadati</taxon>
        <taxon>Balneolota</taxon>
        <taxon>Balneolia</taxon>
        <taxon>Balneolales</taxon>
        <taxon>Cyclonatronaceae</taxon>
        <taxon>Cyclonatronum</taxon>
    </lineage>
</organism>
<dbReference type="EMBL" id="CP027806">
    <property type="protein sequence ID" value="AXJ00787.1"/>
    <property type="molecule type" value="Genomic_DNA"/>
</dbReference>
<dbReference type="Pfam" id="PF13174">
    <property type="entry name" value="TPR_6"/>
    <property type="match status" value="1"/>
</dbReference>
<dbReference type="InterPro" id="IPR011990">
    <property type="entry name" value="TPR-like_helical_dom_sf"/>
</dbReference>
<dbReference type="PANTHER" id="PTHR12558">
    <property type="entry name" value="CELL DIVISION CYCLE 16,23,27"/>
    <property type="match status" value="1"/>
</dbReference>
<evidence type="ECO:0000256" key="2">
    <source>
        <dbReference type="SAM" id="SignalP"/>
    </source>
</evidence>
<accession>A0A345UJY5</accession>
<dbReference type="Pfam" id="PF13176">
    <property type="entry name" value="TPR_7"/>
    <property type="match status" value="1"/>
</dbReference>
<protein>
    <submittedName>
        <fullName evidence="3">Outer membrane protein assembly factor BamD, BamD/ComL family</fullName>
    </submittedName>
</protein>
<feature type="repeat" description="TPR" evidence="1">
    <location>
        <begin position="624"/>
        <end position="657"/>
    </location>
</feature>
<dbReference type="SMART" id="SM00028">
    <property type="entry name" value="TPR"/>
    <property type="match status" value="13"/>
</dbReference>
<feature type="chain" id="PRO_5016888781" evidence="2">
    <location>
        <begin position="27"/>
        <end position="996"/>
    </location>
</feature>
<dbReference type="Gene3D" id="1.25.40.10">
    <property type="entry name" value="Tetratricopeptide repeat domain"/>
    <property type="match status" value="8"/>
</dbReference>
<dbReference type="Pfam" id="PF13424">
    <property type="entry name" value="TPR_12"/>
    <property type="match status" value="1"/>
</dbReference>
<dbReference type="PROSITE" id="PS50005">
    <property type="entry name" value="TPR"/>
    <property type="match status" value="4"/>
</dbReference>
<dbReference type="PANTHER" id="PTHR12558:SF13">
    <property type="entry name" value="CELL DIVISION CYCLE PROTEIN 27 HOMOLOG"/>
    <property type="match status" value="1"/>
</dbReference>
<keyword evidence="2" id="KW-0732">Signal</keyword>
<evidence type="ECO:0000313" key="4">
    <source>
        <dbReference type="Proteomes" id="UP000254808"/>
    </source>
</evidence>
<dbReference type="InterPro" id="IPR019734">
    <property type="entry name" value="TPR_rpt"/>
</dbReference>
<dbReference type="KEGG" id="cprv:CYPRO_1536"/>
<keyword evidence="1" id="KW-0802">TPR repeat</keyword>
<feature type="repeat" description="TPR" evidence="1">
    <location>
        <begin position="106"/>
        <end position="139"/>
    </location>
</feature>
<dbReference type="OrthoDB" id="9814448at2"/>
<reference evidence="3 4" key="1">
    <citation type="submission" date="2018-03" db="EMBL/GenBank/DDBJ databases">
        <title>Phenotypic and genomic properties of Cyclonatronum proteinivorum gen. nov., sp. nov., a haloalkaliphilic bacteroidete from soda lakes possessing Na+-translocating rhodopsin.</title>
        <authorList>
            <person name="Toshchakov S.V."/>
            <person name="Korzhenkov A."/>
            <person name="Samarov N.I."/>
            <person name="Kublanov I.V."/>
            <person name="Muntyan M.S."/>
            <person name="Sorokin D.Y."/>
        </authorList>
    </citation>
    <scope>NUCLEOTIDE SEQUENCE [LARGE SCALE GENOMIC DNA]</scope>
    <source>
        <strain evidence="3 4">Omega</strain>
    </source>
</reference>
<dbReference type="AlphaFoldDB" id="A0A345UJY5"/>
<dbReference type="SUPFAM" id="SSF48452">
    <property type="entry name" value="TPR-like"/>
    <property type="match status" value="4"/>
</dbReference>
<proteinExistence type="predicted"/>
<name>A0A345UJY5_9BACT</name>
<feature type="repeat" description="TPR" evidence="1">
    <location>
        <begin position="399"/>
        <end position="432"/>
    </location>
</feature>
<feature type="signal peptide" evidence="2">
    <location>
        <begin position="1"/>
        <end position="26"/>
    </location>
</feature>
<dbReference type="Pfam" id="PF13432">
    <property type="entry name" value="TPR_16"/>
    <property type="match status" value="5"/>
</dbReference>
<dbReference type="Proteomes" id="UP000254808">
    <property type="component" value="Chromosome"/>
</dbReference>
<sequence>MDSLNRILSLIIWGCILLSFPLAASAQHQQQPDQDALFTGINLYENGQFEQAVLFFERFIRQPDTDQQLKMARYYKALSRAALEPDRTLLHYEAFIADFPNTRQAGELFVNLGHAAFKSDEFADAAEMYGRALELRLPAAFERDVLYWNAQSYMELSDTERAHQLLARIHEEHPNTEDAAEALFTRGRLFLDAEAYDDAAEMFEALRQGYPTASVTERVGTALGEAYYRQGRFAEAVESLQSAYSRLNQEQRSKAAMIMAESFNFMGDLESASRWYRTYIRLNEGGDVRLAHYGLGWVFHRQQIYHWAADSFNNAVSEADDDLTRRALYYKAVNHKLSGRYDLAVETFETFSNRFSSGPWVEQVYYEWALIFAEIGDHVSAIERLLFVVRNLQPLERPGEVFSLLGEAYFANAEYRRAIEAFQQAEAAGTVTPEVQLQARFQRAWVLFRNRAWDEAQPIFESVFGAAPDTELGSEALFWSADSYFNMEEFGPAAIRFARYIRSFPDGEFAAAARYSLGWSYFMMGEFDNAIAPFQAFLDDFSQPEIAVFTYDIDAKLRIADAKFALRNFDDAILFYEKSLAFDRSADYATYQIANSFYRADRTFEAVRTFRELISDFPQSPFREQAMYNIGYIYLLSGNYAQAVDEFEQVIRRFPRSQWAARAQFNIGNAFFNAAQFDEAIEAYKQVLSRFPQSDLIIDAVNGIQFAQQSAGMPDTSNDVLEDFLAGNPQAGTADQLRFRQALSLLEIASFEEAIAAFRQYIRVTNNERRIPEALLRIAEAHRALGENEAARTAYRTIIDEHTNARESDVALLELGNMFLDAGEYNSASQQFTMLREGSNRMRFEALIGLGNAAIGLGEISQAQSHFQAASRLSGNQNLVKLGLGRVAYARSDFADAAAFFKEIADSSTGETGAEAQFRHALSLQRQNLHTDALREFGNVRIFFGAYTNWVAEAMLGSITSNLAVGNRTEAEQIGRIIRDEYPDSSYAQRAQALLR</sequence>